<dbReference type="Gene3D" id="1.20.140.40">
    <property type="entry name" value="Invertase/pectin methylesterase inhibitor family protein"/>
    <property type="match status" value="1"/>
</dbReference>
<name>A0A9Q1QKK5_9CARY</name>
<dbReference type="Proteomes" id="UP001153076">
    <property type="component" value="Unassembled WGS sequence"/>
</dbReference>
<keyword evidence="6" id="KW-1185">Reference proteome</keyword>
<dbReference type="GO" id="GO:0004857">
    <property type="term" value="F:enzyme inhibitor activity"/>
    <property type="evidence" value="ECO:0007669"/>
    <property type="project" value="InterPro"/>
</dbReference>
<evidence type="ECO:0000313" key="6">
    <source>
        <dbReference type="Proteomes" id="UP001153076"/>
    </source>
</evidence>
<evidence type="ECO:0000313" key="5">
    <source>
        <dbReference type="EMBL" id="KAJ8445722.1"/>
    </source>
</evidence>
<dbReference type="AlphaFoldDB" id="A0A9Q1QKK5"/>
<protein>
    <recommendedName>
        <fullName evidence="4">Pectinesterase inhibitor domain-containing protein</fullName>
    </recommendedName>
</protein>
<comment type="caution">
    <text evidence="5">The sequence shown here is derived from an EMBL/GenBank/DDBJ whole genome shotgun (WGS) entry which is preliminary data.</text>
</comment>
<comment type="similarity">
    <text evidence="3">Belongs to the PMEI family.</text>
</comment>
<evidence type="ECO:0000256" key="3">
    <source>
        <dbReference type="ARBA" id="ARBA00038471"/>
    </source>
</evidence>
<dbReference type="EMBL" id="JAKOGI010000072">
    <property type="protein sequence ID" value="KAJ8445722.1"/>
    <property type="molecule type" value="Genomic_DNA"/>
</dbReference>
<feature type="domain" description="Pectinesterase inhibitor" evidence="4">
    <location>
        <begin position="70"/>
        <end position="196"/>
    </location>
</feature>
<dbReference type="InterPro" id="IPR006501">
    <property type="entry name" value="Pectinesterase_inhib_dom"/>
</dbReference>
<keyword evidence="1" id="KW-0732">Signal</keyword>
<keyword evidence="2" id="KW-1015">Disulfide bond</keyword>
<accession>A0A9Q1QKK5</accession>
<proteinExistence type="inferred from homology"/>
<sequence length="214" mass="24043">MIRGCYDRLYYNIKVYHHQQAQSSSKELLLQVTANMSVPSLKTTAIFTILTTALLIPIECSRITPFEDESFVTKVCKKTPYFDLCMTILFPDRRSYGADAKGLAKIVIERDWNVAKEIQAQAWSLAHDGRKSHDVRSKCGKCALEYNEIVLQLIPRAMRMVDVGKYGVSIEELKDAARKAKACDEQFKGKGASPIINMSVHDISLVAVAIIKLI</sequence>
<dbReference type="Pfam" id="PF04043">
    <property type="entry name" value="PMEI"/>
    <property type="match status" value="1"/>
</dbReference>
<dbReference type="PANTHER" id="PTHR35357:SF8">
    <property type="entry name" value="OS01G0111000 PROTEIN"/>
    <property type="match status" value="1"/>
</dbReference>
<dbReference type="PANTHER" id="PTHR35357">
    <property type="entry name" value="OS02G0537100 PROTEIN"/>
    <property type="match status" value="1"/>
</dbReference>
<reference evidence="5" key="1">
    <citation type="submission" date="2022-04" db="EMBL/GenBank/DDBJ databases">
        <title>Carnegiea gigantea Genome sequencing and assembly v2.</title>
        <authorList>
            <person name="Copetti D."/>
            <person name="Sanderson M.J."/>
            <person name="Burquez A."/>
            <person name="Wojciechowski M.F."/>
        </authorList>
    </citation>
    <scope>NUCLEOTIDE SEQUENCE</scope>
    <source>
        <strain evidence="5">SGP5-SGP5p</strain>
        <tissue evidence="5">Aerial part</tissue>
    </source>
</reference>
<evidence type="ECO:0000259" key="4">
    <source>
        <dbReference type="Pfam" id="PF04043"/>
    </source>
</evidence>
<organism evidence="5 6">
    <name type="scientific">Carnegiea gigantea</name>
    <dbReference type="NCBI Taxonomy" id="171969"/>
    <lineage>
        <taxon>Eukaryota</taxon>
        <taxon>Viridiplantae</taxon>
        <taxon>Streptophyta</taxon>
        <taxon>Embryophyta</taxon>
        <taxon>Tracheophyta</taxon>
        <taxon>Spermatophyta</taxon>
        <taxon>Magnoliopsida</taxon>
        <taxon>eudicotyledons</taxon>
        <taxon>Gunneridae</taxon>
        <taxon>Pentapetalae</taxon>
        <taxon>Caryophyllales</taxon>
        <taxon>Cactineae</taxon>
        <taxon>Cactaceae</taxon>
        <taxon>Cactoideae</taxon>
        <taxon>Echinocereeae</taxon>
        <taxon>Carnegiea</taxon>
    </lineage>
</organism>
<dbReference type="NCBIfam" id="TIGR01614">
    <property type="entry name" value="PME_inhib"/>
    <property type="match status" value="1"/>
</dbReference>
<evidence type="ECO:0000256" key="2">
    <source>
        <dbReference type="ARBA" id="ARBA00023157"/>
    </source>
</evidence>
<gene>
    <name evidence="5" type="ORF">Cgig2_026049</name>
</gene>
<dbReference type="InterPro" id="IPR035513">
    <property type="entry name" value="Invertase/methylesterase_inhib"/>
</dbReference>
<evidence type="ECO:0000256" key="1">
    <source>
        <dbReference type="ARBA" id="ARBA00022729"/>
    </source>
</evidence>
<dbReference type="SUPFAM" id="SSF101148">
    <property type="entry name" value="Plant invertase/pectin methylesterase inhibitor"/>
    <property type="match status" value="1"/>
</dbReference>
<dbReference type="OrthoDB" id="1918674at2759"/>